<comment type="caution">
    <text evidence="4">The sequence shown here is derived from an EMBL/GenBank/DDBJ whole genome shotgun (WGS) entry which is preliminary data.</text>
</comment>
<dbReference type="PANTHER" id="PTHR10039">
    <property type="entry name" value="AMELOGENIN"/>
    <property type="match status" value="1"/>
</dbReference>
<dbReference type="Proteomes" id="UP000800039">
    <property type="component" value="Unassembled WGS sequence"/>
</dbReference>
<keyword evidence="5" id="KW-1185">Reference proteome</keyword>
<evidence type="ECO:0000313" key="4">
    <source>
        <dbReference type="EMBL" id="KAF1849900.1"/>
    </source>
</evidence>
<evidence type="ECO:0000256" key="1">
    <source>
        <dbReference type="ARBA" id="ARBA00022737"/>
    </source>
</evidence>
<proteinExistence type="predicted"/>
<reference evidence="4" key="1">
    <citation type="submission" date="2020-01" db="EMBL/GenBank/DDBJ databases">
        <authorList>
            <consortium name="DOE Joint Genome Institute"/>
            <person name="Haridas S."/>
            <person name="Albert R."/>
            <person name="Binder M."/>
            <person name="Bloem J."/>
            <person name="Labutti K."/>
            <person name="Salamov A."/>
            <person name="Andreopoulos B."/>
            <person name="Baker S.E."/>
            <person name="Barry K."/>
            <person name="Bills G."/>
            <person name="Bluhm B.H."/>
            <person name="Cannon C."/>
            <person name="Castanera R."/>
            <person name="Culley D.E."/>
            <person name="Daum C."/>
            <person name="Ezra D."/>
            <person name="Gonzalez J.B."/>
            <person name="Henrissat B."/>
            <person name="Kuo A."/>
            <person name="Liang C."/>
            <person name="Lipzen A."/>
            <person name="Lutzoni F."/>
            <person name="Magnuson J."/>
            <person name="Mondo S."/>
            <person name="Nolan M."/>
            <person name="Ohm R."/>
            <person name="Pangilinan J."/>
            <person name="Park H.-J."/>
            <person name="Ramirez L."/>
            <person name="Alfaro M."/>
            <person name="Sun H."/>
            <person name="Tritt A."/>
            <person name="Yoshinaga Y."/>
            <person name="Zwiers L.-H."/>
            <person name="Turgeon B.G."/>
            <person name="Goodwin S.B."/>
            <person name="Spatafora J.W."/>
            <person name="Crous P.W."/>
            <person name="Grigoriev I.V."/>
        </authorList>
    </citation>
    <scope>NUCLEOTIDE SEQUENCE</scope>
    <source>
        <strain evidence="4">CBS 394.84</strain>
    </source>
</reference>
<keyword evidence="1" id="KW-0677">Repeat</keyword>
<dbReference type="PANTHER" id="PTHR10039:SF15">
    <property type="entry name" value="NACHT DOMAIN-CONTAINING PROTEIN"/>
    <property type="match status" value="1"/>
</dbReference>
<dbReference type="RefSeq" id="XP_040792463.1">
    <property type="nucleotide sequence ID" value="XM_040930618.1"/>
</dbReference>
<evidence type="ECO:0000259" key="3">
    <source>
        <dbReference type="Pfam" id="PF24883"/>
    </source>
</evidence>
<gene>
    <name evidence="4" type="ORF">K460DRAFT_326227</name>
</gene>
<dbReference type="GeneID" id="63847870"/>
<dbReference type="InterPro" id="IPR056884">
    <property type="entry name" value="NPHP3-like_N"/>
</dbReference>
<sequence length="910" mass="103057">MLSEIEPVDVAMVDHSLDHSSFVEAIEAIHATVLEEHQRDFHHSNSSLFLDELRSFSTSKGNDDQRLAECFRKFGLFHRIFAPYFDVLSICVEIQPEWPSWFWGTVFLVFKAGSHYVTLLEKIADMFETIAHILPPYKQIYKSCERNYLSLNTRTEDTHLTALLSYVYADLVQLSLELYRIFYRGSQGLRLRPLTLNSTQSALWRPLDSRFARLEARIFHHRKWLEKETENQIQNYDDIAQHRNHYISYLNRQQDLNGYSNGELEHHRIAKRLRRVAKIKAWLSNRSSQAEKPDSGARQHSPNSCAWFLETQAYRNWKSDPFDRSKANDTNALENTWQHRVLFVQAKPGFGKTFISDAVIDNLAAVAEDPDFNDEPPATAFFHFHRSHPKSGISVDPFRALACHLMQTYRHDRSTLDAICLLMRKTSCRENATTDEALDVLSLLLRQHPTFLVIDGIDGSSDIKVFLASLAGVCRRSDTKVILFSRPNIKIPLEYQKWASDAPHIVLLTPEHNASAIERYVAQDLNRMADQGFFGISMGHTLMPQIAQTANGEFLWADTLLKFLGSAALSADERRAILENIQALEGSELLYPTILGVLERRPKYEKRIIADVFRWLSYPINRLSPSALRSALSTFDVSATENSYLPDVLKALPELTCGLIIVDDTAIAFAHESFREYLQSSLSQGSVFSLYDENSVHAHLASRCLSYLAHDLPKRPLGEVSPRSPSVPPAISTNSGASRRISKSGDSGYKSLSSSDDSSNLTQPVPHNQDNDAGTHGIRITPLDTNLPFLRYAALCWPVHLSRALSGSNAPAYLPLSLEPHATTPYLPALSAFLTSRLAVAAWVEASFRYNLPPTLTRLVGPLSDLKGEIPSATKEGQELRLLKKEYVEIMRENPGLIWQMGEGYWPMWE</sequence>
<dbReference type="EMBL" id="ML976614">
    <property type="protein sequence ID" value="KAF1849900.1"/>
    <property type="molecule type" value="Genomic_DNA"/>
</dbReference>
<organism evidence="4 5">
    <name type="scientific">Cucurbitaria berberidis CBS 394.84</name>
    <dbReference type="NCBI Taxonomy" id="1168544"/>
    <lineage>
        <taxon>Eukaryota</taxon>
        <taxon>Fungi</taxon>
        <taxon>Dikarya</taxon>
        <taxon>Ascomycota</taxon>
        <taxon>Pezizomycotina</taxon>
        <taxon>Dothideomycetes</taxon>
        <taxon>Pleosporomycetidae</taxon>
        <taxon>Pleosporales</taxon>
        <taxon>Pleosporineae</taxon>
        <taxon>Cucurbitariaceae</taxon>
        <taxon>Cucurbitaria</taxon>
    </lineage>
</organism>
<feature type="region of interest" description="Disordered" evidence="2">
    <location>
        <begin position="718"/>
        <end position="777"/>
    </location>
</feature>
<dbReference type="Pfam" id="PF24883">
    <property type="entry name" value="NPHP3_N"/>
    <property type="match status" value="1"/>
</dbReference>
<dbReference type="AlphaFoldDB" id="A0A9P4GQL0"/>
<feature type="domain" description="Nephrocystin 3-like N-terminal" evidence="3">
    <location>
        <begin position="304"/>
        <end position="486"/>
    </location>
</feature>
<dbReference type="OrthoDB" id="4772757at2759"/>
<name>A0A9P4GQL0_9PLEO</name>
<dbReference type="InterPro" id="IPR027417">
    <property type="entry name" value="P-loop_NTPase"/>
</dbReference>
<protein>
    <recommendedName>
        <fullName evidence="3">Nephrocystin 3-like N-terminal domain-containing protein</fullName>
    </recommendedName>
</protein>
<evidence type="ECO:0000256" key="2">
    <source>
        <dbReference type="SAM" id="MobiDB-lite"/>
    </source>
</evidence>
<dbReference type="SUPFAM" id="SSF52540">
    <property type="entry name" value="P-loop containing nucleoside triphosphate hydrolases"/>
    <property type="match status" value="1"/>
</dbReference>
<feature type="compositionally biased region" description="Polar residues" evidence="2">
    <location>
        <begin position="760"/>
        <end position="772"/>
    </location>
</feature>
<evidence type="ECO:0000313" key="5">
    <source>
        <dbReference type="Proteomes" id="UP000800039"/>
    </source>
</evidence>
<feature type="compositionally biased region" description="Low complexity" evidence="2">
    <location>
        <begin position="744"/>
        <end position="759"/>
    </location>
</feature>
<accession>A0A9P4GQL0</accession>